<evidence type="ECO:0000256" key="1">
    <source>
        <dbReference type="ARBA" id="ARBA00006654"/>
    </source>
</evidence>
<dbReference type="PANTHER" id="PTHR11575">
    <property type="entry name" value="5'-NUCLEOTIDASE-RELATED"/>
    <property type="match status" value="1"/>
</dbReference>
<feature type="domain" description="Calcineurin-like phosphoesterase" evidence="4">
    <location>
        <begin position="29"/>
        <end position="243"/>
    </location>
</feature>
<dbReference type="GO" id="GO:0000166">
    <property type="term" value="F:nucleotide binding"/>
    <property type="evidence" value="ECO:0007669"/>
    <property type="project" value="UniProtKB-KW"/>
</dbReference>
<dbReference type="PANTHER" id="PTHR11575:SF24">
    <property type="entry name" value="5'-NUCLEOTIDASE"/>
    <property type="match status" value="1"/>
</dbReference>
<dbReference type="SUPFAM" id="SSF55816">
    <property type="entry name" value="5'-nucleotidase (syn. UDP-sugar hydrolase), C-terminal domain"/>
    <property type="match status" value="1"/>
</dbReference>
<dbReference type="Gene3D" id="3.60.21.10">
    <property type="match status" value="1"/>
</dbReference>
<dbReference type="InterPro" id="IPR006179">
    <property type="entry name" value="5_nucleotidase/apyrase"/>
</dbReference>
<evidence type="ECO:0000259" key="4">
    <source>
        <dbReference type="Pfam" id="PF00149"/>
    </source>
</evidence>
<dbReference type="Gene3D" id="3.90.780.10">
    <property type="entry name" value="5'-Nucleotidase, C-terminal domain"/>
    <property type="match status" value="1"/>
</dbReference>
<dbReference type="GO" id="GO:0016788">
    <property type="term" value="F:hydrolase activity, acting on ester bonds"/>
    <property type="evidence" value="ECO:0007669"/>
    <property type="project" value="InterPro"/>
</dbReference>
<name>A0A7U4M1X5_9BACT</name>
<feature type="signal peptide" evidence="3">
    <location>
        <begin position="1"/>
        <end position="22"/>
    </location>
</feature>
<dbReference type="GO" id="GO:0009166">
    <property type="term" value="P:nucleotide catabolic process"/>
    <property type="evidence" value="ECO:0007669"/>
    <property type="project" value="InterPro"/>
</dbReference>
<dbReference type="Proteomes" id="UP000034444">
    <property type="component" value="Chromosome"/>
</dbReference>
<feature type="domain" description="5'-Nucleotidase C-terminal" evidence="5">
    <location>
        <begin position="317"/>
        <end position="485"/>
    </location>
</feature>
<keyword evidence="3" id="KW-0547">Nucleotide-binding</keyword>
<dbReference type="CDD" id="cd00845">
    <property type="entry name" value="MPP_UshA_N_like"/>
    <property type="match status" value="1"/>
</dbReference>
<accession>A0A7U4M1X5</accession>
<dbReference type="InterPro" id="IPR036907">
    <property type="entry name" value="5'-Nucleotdase_C_sf"/>
</dbReference>
<dbReference type="KEGG" id="slh:YH65_08215"/>
<evidence type="ECO:0000313" key="7">
    <source>
        <dbReference type="Proteomes" id="UP000034444"/>
    </source>
</evidence>
<dbReference type="Pfam" id="PF02872">
    <property type="entry name" value="5_nucleotid_C"/>
    <property type="match status" value="1"/>
</dbReference>
<keyword evidence="7" id="KW-1185">Reference proteome</keyword>
<dbReference type="SUPFAM" id="SSF56300">
    <property type="entry name" value="Metallo-dependent phosphatases"/>
    <property type="match status" value="1"/>
</dbReference>
<feature type="chain" id="PRO_5031599235" description="Bifunctional metallophosphatase/5'-nucleotidase" evidence="3">
    <location>
        <begin position="23"/>
        <end position="525"/>
    </location>
</feature>
<proteinExistence type="inferred from homology"/>
<dbReference type="InterPro" id="IPR029052">
    <property type="entry name" value="Metallo-depent_PP-like"/>
</dbReference>
<protein>
    <recommendedName>
        <fullName evidence="8">Bifunctional metallophosphatase/5'-nucleotidase</fullName>
    </recommendedName>
</protein>
<evidence type="ECO:0008006" key="8">
    <source>
        <dbReference type="Google" id="ProtNLM"/>
    </source>
</evidence>
<evidence type="ECO:0000256" key="3">
    <source>
        <dbReference type="RuleBase" id="RU362119"/>
    </source>
</evidence>
<dbReference type="AlphaFoldDB" id="A0A7U4M1X5"/>
<dbReference type="GO" id="GO:0030288">
    <property type="term" value="C:outer membrane-bounded periplasmic space"/>
    <property type="evidence" value="ECO:0007669"/>
    <property type="project" value="TreeGrafter"/>
</dbReference>
<dbReference type="InterPro" id="IPR008334">
    <property type="entry name" value="5'-Nucleotdase_C"/>
</dbReference>
<dbReference type="OrthoDB" id="9803927at2"/>
<dbReference type="InterPro" id="IPR006146">
    <property type="entry name" value="5'-Nucleotdase_CS"/>
</dbReference>
<dbReference type="EMBL" id="CP011308">
    <property type="protein sequence ID" value="AKF25373.1"/>
    <property type="molecule type" value="Genomic_DNA"/>
</dbReference>
<dbReference type="PROSITE" id="PS00786">
    <property type="entry name" value="5_NUCLEOTIDASE_2"/>
    <property type="match status" value="1"/>
</dbReference>
<evidence type="ECO:0000256" key="2">
    <source>
        <dbReference type="ARBA" id="ARBA00022729"/>
    </source>
</evidence>
<dbReference type="Pfam" id="PF00149">
    <property type="entry name" value="Metallophos"/>
    <property type="match status" value="1"/>
</dbReference>
<dbReference type="PRINTS" id="PR01607">
    <property type="entry name" value="APYRASEFAMLY"/>
</dbReference>
<comment type="similarity">
    <text evidence="1 3">Belongs to the 5'-nucleotidase family.</text>
</comment>
<dbReference type="RefSeq" id="WP_046551450.1">
    <property type="nucleotide sequence ID" value="NZ_CP011308.1"/>
</dbReference>
<evidence type="ECO:0000259" key="5">
    <source>
        <dbReference type="Pfam" id="PF02872"/>
    </source>
</evidence>
<organism evidence="6 7">
    <name type="scientific">Sulfurovum lithotrophicum</name>
    <dbReference type="NCBI Taxonomy" id="206403"/>
    <lineage>
        <taxon>Bacteria</taxon>
        <taxon>Pseudomonadati</taxon>
        <taxon>Campylobacterota</taxon>
        <taxon>Epsilonproteobacteria</taxon>
        <taxon>Campylobacterales</taxon>
        <taxon>Sulfurovaceae</taxon>
        <taxon>Sulfurovum</taxon>
    </lineage>
</organism>
<keyword evidence="3" id="KW-0378">Hydrolase</keyword>
<keyword evidence="2 3" id="KW-0732">Signal</keyword>
<dbReference type="InterPro" id="IPR004843">
    <property type="entry name" value="Calcineurin-like_PHP"/>
</dbReference>
<reference evidence="6 7" key="1">
    <citation type="submission" date="2015-04" db="EMBL/GenBank/DDBJ databases">
        <title>Complete genome sequence of Sulfurovum lithotrophicum ATCC BAA-797T.</title>
        <authorList>
            <person name="Ahn J."/>
            <person name="Park G."/>
            <person name="Jeon W."/>
            <person name="Jang Y."/>
            <person name="Jang M."/>
            <person name="Lee H."/>
            <person name="Lee H."/>
        </authorList>
    </citation>
    <scope>NUCLEOTIDE SEQUENCE [LARGE SCALE GENOMIC DNA]</scope>
    <source>
        <strain evidence="7">ATCC BAA-797 / 42BKT</strain>
    </source>
</reference>
<gene>
    <name evidence="6" type="ORF">YH65_08215</name>
</gene>
<reference evidence="7" key="2">
    <citation type="journal article" date="2017" name="Stand. Genomic Sci.">
        <title>Complete genome sequence of the sulfur-oxidizing chemolithoautotrophic Sulfurovum lithotrophicum 42BKTT.</title>
        <authorList>
            <person name="Jeon W."/>
            <person name="Priscilla L."/>
            <person name="Park G."/>
            <person name="Lee H."/>
            <person name="Lee N."/>
            <person name="Lee D."/>
            <person name="Kwon H."/>
            <person name="Ahn I."/>
            <person name="Lee C."/>
            <person name="Lee H."/>
            <person name="Ahn J."/>
        </authorList>
    </citation>
    <scope>NUCLEOTIDE SEQUENCE [LARGE SCALE GENOMIC DNA]</scope>
    <source>
        <strain evidence="7">ATCC BAA-797 / 42BKT</strain>
    </source>
</reference>
<evidence type="ECO:0000313" key="6">
    <source>
        <dbReference type="EMBL" id="AKF25373.1"/>
    </source>
</evidence>
<sequence length="525" mass="58266">MKIKKEFIVSLCVMLFSSALLAEQKMVSIIGTADLQGMMSPSMQKFDLDGDGKKEEVMMGGIANLATAYKQLKEENPNTVVVSAGDDLMNKFFHIYKGEAIFSLMSDAGYDLYVLGNHEFDKGSKVLSTALDGMKFKVICSDLDVSNSALKGKCTPYLIKEMDGVKVGFFSAMTEDLPLVTSERNVKITADNVTTAKKMVKTLKGEGVHVIVLLSHIGYKKDVALAKQVKGIDLIFGGHSHEYVEKMGRIRGTSIVNGGEQGVQIIKVDIPLDENLKVLSKEMKMTKVSVPATNRADKAIMAKVKKYEEGFPEAVVLGKTETSWNLGSDAVRKGESTVANLVNDLMREKFKVDIVLNNAGAFRGKKVYKAGNITDEMLKSIDEFGNYAYILKLKGKYLKEILERSAASYGEGGLMHVSGLKYRINLPGNVQKIEDAKVIKPGTRVEEIKVLQGEKWVDVDPQKEYTVLSNSFIVKHEGDGYYWFKKYGTELKNTYTTFYSIMAEFIEVHKVLSPKPEDGRLEIVH</sequence>
<dbReference type="GO" id="GO:0046872">
    <property type="term" value="F:metal ion binding"/>
    <property type="evidence" value="ECO:0007669"/>
    <property type="project" value="InterPro"/>
</dbReference>